<name>I4AKH8_BERLS</name>
<dbReference type="EMBL" id="CP003345">
    <property type="protein sequence ID" value="AFM04463.1"/>
    <property type="molecule type" value="Genomic_DNA"/>
</dbReference>
<accession>I4AKH8</accession>
<dbReference type="KEGG" id="fli:Fleli_2080"/>
<evidence type="ECO:0000313" key="1">
    <source>
        <dbReference type="EMBL" id="AFM04463.1"/>
    </source>
</evidence>
<keyword evidence="2" id="KW-1185">Reference proteome</keyword>
<dbReference type="HOGENOM" id="CLU_1522853_0_0_10"/>
<evidence type="ECO:0000313" key="2">
    <source>
        <dbReference type="Proteomes" id="UP000006054"/>
    </source>
</evidence>
<dbReference type="RefSeq" id="WP_014797910.1">
    <property type="nucleotide sequence ID" value="NC_018018.1"/>
</dbReference>
<proteinExistence type="predicted"/>
<reference evidence="2" key="1">
    <citation type="submission" date="2012-06" db="EMBL/GenBank/DDBJ databases">
        <title>The complete genome of Flexibacter litoralis DSM 6794.</title>
        <authorList>
            <person name="Lucas S."/>
            <person name="Copeland A."/>
            <person name="Lapidus A."/>
            <person name="Glavina del Rio T."/>
            <person name="Dalin E."/>
            <person name="Tice H."/>
            <person name="Bruce D."/>
            <person name="Goodwin L."/>
            <person name="Pitluck S."/>
            <person name="Peters L."/>
            <person name="Ovchinnikova G."/>
            <person name="Lu M."/>
            <person name="Kyrpides N."/>
            <person name="Mavromatis K."/>
            <person name="Ivanova N."/>
            <person name="Brettin T."/>
            <person name="Detter J.C."/>
            <person name="Han C."/>
            <person name="Larimer F."/>
            <person name="Land M."/>
            <person name="Hauser L."/>
            <person name="Markowitz V."/>
            <person name="Cheng J.-F."/>
            <person name="Hugenholtz P."/>
            <person name="Woyke T."/>
            <person name="Wu D."/>
            <person name="Spring S."/>
            <person name="Lang E."/>
            <person name="Kopitz M."/>
            <person name="Brambilla E."/>
            <person name="Klenk H.-P."/>
            <person name="Eisen J.A."/>
        </authorList>
    </citation>
    <scope>NUCLEOTIDE SEQUENCE [LARGE SCALE GENOMIC DNA]</scope>
    <source>
        <strain evidence="2">ATCC 23117 / DSM 6794 / NBRC 15988 / NCIMB 1366 / Sio-4</strain>
    </source>
</reference>
<dbReference type="OrthoDB" id="959238at2"/>
<dbReference type="eggNOG" id="ENOG502ZCN1">
    <property type="taxonomic scope" value="Bacteria"/>
</dbReference>
<dbReference type="STRING" id="880071.Fleli_2080"/>
<sequence length="173" mass="20028">MQNEGYSAEAIKTIRDKALKEGRDFVINDDIERTPESVCFYFIGEYKGNAVVFDACLFALRVEYEMAVFSLAEERVADTFPDFHLETEMENEESEAMEYFDEKVAEIEINEEIQVSEYIDFDEAVQYGVGLDICLKVKEVTDDTVAKFISNFNKGTFKLDPKDYTFRLEEFGE</sequence>
<organism evidence="1 2">
    <name type="scientific">Bernardetia litoralis (strain ATCC 23117 / DSM 6794 / NBRC 15988 / NCIMB 1366 / Fx l1 / Sio-4)</name>
    <name type="common">Flexibacter litoralis</name>
    <dbReference type="NCBI Taxonomy" id="880071"/>
    <lineage>
        <taxon>Bacteria</taxon>
        <taxon>Pseudomonadati</taxon>
        <taxon>Bacteroidota</taxon>
        <taxon>Cytophagia</taxon>
        <taxon>Cytophagales</taxon>
        <taxon>Bernardetiaceae</taxon>
        <taxon>Bernardetia</taxon>
    </lineage>
</organism>
<gene>
    <name evidence="1" type="ordered locus">Fleli_2080</name>
</gene>
<dbReference type="Proteomes" id="UP000006054">
    <property type="component" value="Chromosome"/>
</dbReference>
<dbReference type="AlphaFoldDB" id="I4AKH8"/>
<protein>
    <submittedName>
        <fullName evidence="1">Uncharacterized protein</fullName>
    </submittedName>
</protein>